<dbReference type="PANTHER" id="PTHR37946">
    <property type="entry name" value="SLL1969 PROTEIN"/>
    <property type="match status" value="1"/>
</dbReference>
<reference evidence="2 3" key="1">
    <citation type="journal article" date="2014" name="Genome Announc.">
        <title>Draft Genome Sequence of the Iron-Oxidizing, Acidophilic, and Halotolerant 'Thiobacillus prosperus' Type Strain DSM 5130.</title>
        <authorList>
            <person name="Ossandon F.J."/>
            <person name="Cardenas J.P."/>
            <person name="Corbett M."/>
            <person name="Quatrini R."/>
            <person name="Holmes D.S."/>
            <person name="Watkin E."/>
        </authorList>
    </citation>
    <scope>NUCLEOTIDE SEQUENCE [LARGE SCALE GENOMIC DNA]</scope>
    <source>
        <strain evidence="2 3">DSM 5130</strain>
    </source>
</reference>
<accession>A0A1A6C380</accession>
<dbReference type="Gene3D" id="3.40.50.1820">
    <property type="entry name" value="alpha/beta hydrolase"/>
    <property type="match status" value="1"/>
</dbReference>
<evidence type="ECO:0000313" key="2">
    <source>
        <dbReference type="EMBL" id="OBS09018.1"/>
    </source>
</evidence>
<dbReference type="SUPFAM" id="SSF53474">
    <property type="entry name" value="alpha/beta-Hydrolases"/>
    <property type="match status" value="1"/>
</dbReference>
<protein>
    <submittedName>
        <fullName evidence="2">Lipase</fullName>
    </submittedName>
</protein>
<dbReference type="Proteomes" id="UP000029273">
    <property type="component" value="Unassembled WGS sequence"/>
</dbReference>
<dbReference type="PANTHER" id="PTHR37946:SF1">
    <property type="entry name" value="SLL1969 PROTEIN"/>
    <property type="match status" value="1"/>
</dbReference>
<evidence type="ECO:0000259" key="1">
    <source>
        <dbReference type="Pfam" id="PF12697"/>
    </source>
</evidence>
<sequence length="211" mass="22873">MREAVVSLHGLWMTGLEMRLLRTRLQLRGYEPYPFRYPSVRRSPRANAQVLRAFVDRIDAEVVHFVAHSLGGLVVLHLFDLAPLQRPGRVVMLGSPLAGSRAARRVAQWPLLGRALLGASLSGGLQGDVPPWQAGRELGVVAGTGNTLGVGRLFGGPLPRPHDGTVALSETRAPYVSSHLEVPCGHFGLLFRADVAEAVAHFLREGVFPRG</sequence>
<name>A0A1A6C380_9GAMM</name>
<dbReference type="InterPro" id="IPR029058">
    <property type="entry name" value="AB_hydrolase_fold"/>
</dbReference>
<dbReference type="RefSeq" id="WP_065089409.1">
    <property type="nucleotide sequence ID" value="NZ_JQSG02000003.1"/>
</dbReference>
<keyword evidence="3" id="KW-1185">Reference proteome</keyword>
<comment type="caution">
    <text evidence="2">The sequence shown here is derived from an EMBL/GenBank/DDBJ whole genome shotgun (WGS) entry which is preliminary data.</text>
</comment>
<proteinExistence type="predicted"/>
<dbReference type="OrthoDB" id="556502at2"/>
<dbReference type="AlphaFoldDB" id="A0A1A6C380"/>
<organism evidence="2 3">
    <name type="scientific">Acidihalobacter prosperus</name>
    <dbReference type="NCBI Taxonomy" id="160660"/>
    <lineage>
        <taxon>Bacteria</taxon>
        <taxon>Pseudomonadati</taxon>
        <taxon>Pseudomonadota</taxon>
        <taxon>Gammaproteobacteria</taxon>
        <taxon>Chromatiales</taxon>
        <taxon>Ectothiorhodospiraceae</taxon>
        <taxon>Acidihalobacter</taxon>
    </lineage>
</organism>
<dbReference type="Pfam" id="PF12697">
    <property type="entry name" value="Abhydrolase_6"/>
    <property type="match status" value="1"/>
</dbReference>
<feature type="domain" description="AB hydrolase-1" evidence="1">
    <location>
        <begin position="5"/>
        <end position="149"/>
    </location>
</feature>
<dbReference type="EMBL" id="JQSG02000003">
    <property type="protein sequence ID" value="OBS09018.1"/>
    <property type="molecule type" value="Genomic_DNA"/>
</dbReference>
<evidence type="ECO:0000313" key="3">
    <source>
        <dbReference type="Proteomes" id="UP000029273"/>
    </source>
</evidence>
<gene>
    <name evidence="2" type="ORF">Thpro_021346</name>
</gene>
<dbReference type="STRING" id="160660.BJI67_13090"/>
<dbReference type="InterPro" id="IPR000073">
    <property type="entry name" value="AB_hydrolase_1"/>
</dbReference>